<sequence>MKNASIVTIRKELEELNREDLLELCLRLGKFKKDNKALMTYLLFEAHHEDSYIASVKETLDELFDSMNTDSYFYMKKTIRKILRQLRTYARYSNHKSTEVELLLYFCERLNTLKPSIHRNRTLNNLYERQCLAISKKIETLHEDLQYDYQLQLNALGETSL</sequence>
<dbReference type="EMBL" id="JAGEVF010000004">
    <property type="protein sequence ID" value="MBO3116455.1"/>
    <property type="molecule type" value="Genomic_DNA"/>
</dbReference>
<dbReference type="RefSeq" id="WP_208153631.1">
    <property type="nucleotide sequence ID" value="NZ_JAGEVF010000004.1"/>
</dbReference>
<protein>
    <submittedName>
        <fullName evidence="1">Uncharacterized protein</fullName>
    </submittedName>
</protein>
<proteinExistence type="predicted"/>
<accession>A0ABS3T3Y1</accession>
<comment type="caution">
    <text evidence="1">The sequence shown here is derived from an EMBL/GenBank/DDBJ whole genome shotgun (WGS) entry which is preliminary data.</text>
</comment>
<gene>
    <name evidence="1" type="ORF">J4050_06835</name>
</gene>
<reference evidence="1 2" key="1">
    <citation type="submission" date="2021-03" db="EMBL/GenBank/DDBJ databases">
        <title>Winogradskyella sp. nov., isolated from costal sediment.</title>
        <authorList>
            <person name="Gao C."/>
        </authorList>
    </citation>
    <scope>NUCLEOTIDE SEQUENCE [LARGE SCALE GENOMIC DNA]</scope>
    <source>
        <strain evidence="1 2">DF17</strain>
    </source>
</reference>
<evidence type="ECO:0000313" key="1">
    <source>
        <dbReference type="EMBL" id="MBO3116455.1"/>
    </source>
</evidence>
<name>A0ABS3T3Y1_9FLAO</name>
<evidence type="ECO:0000313" key="2">
    <source>
        <dbReference type="Proteomes" id="UP000676776"/>
    </source>
</evidence>
<dbReference type="Proteomes" id="UP000676776">
    <property type="component" value="Unassembled WGS sequence"/>
</dbReference>
<keyword evidence="2" id="KW-1185">Reference proteome</keyword>
<organism evidence="1 2">
    <name type="scientific">Winogradskyella pelagia</name>
    <dbReference type="NCBI Taxonomy" id="2819984"/>
    <lineage>
        <taxon>Bacteria</taxon>
        <taxon>Pseudomonadati</taxon>
        <taxon>Bacteroidota</taxon>
        <taxon>Flavobacteriia</taxon>
        <taxon>Flavobacteriales</taxon>
        <taxon>Flavobacteriaceae</taxon>
        <taxon>Winogradskyella</taxon>
    </lineage>
</organism>